<organism evidence="3 4">
    <name type="scientific">Bursaphelenchus okinawaensis</name>
    <dbReference type="NCBI Taxonomy" id="465554"/>
    <lineage>
        <taxon>Eukaryota</taxon>
        <taxon>Metazoa</taxon>
        <taxon>Ecdysozoa</taxon>
        <taxon>Nematoda</taxon>
        <taxon>Chromadorea</taxon>
        <taxon>Rhabditida</taxon>
        <taxon>Tylenchina</taxon>
        <taxon>Tylenchomorpha</taxon>
        <taxon>Aphelenchoidea</taxon>
        <taxon>Aphelenchoididae</taxon>
        <taxon>Bursaphelenchus</taxon>
    </lineage>
</organism>
<dbReference type="InterPro" id="IPR012945">
    <property type="entry name" value="Tubulin-bd_cofactor_C_dom"/>
</dbReference>
<dbReference type="Proteomes" id="UP000783686">
    <property type="component" value="Unassembled WGS sequence"/>
</dbReference>
<evidence type="ECO:0000313" key="3">
    <source>
        <dbReference type="EMBL" id="CAD5205423.1"/>
    </source>
</evidence>
<evidence type="ECO:0000256" key="1">
    <source>
        <dbReference type="ARBA" id="ARBA00008848"/>
    </source>
</evidence>
<dbReference type="InterPro" id="IPR039589">
    <property type="entry name" value="TBCC1"/>
</dbReference>
<dbReference type="AlphaFoldDB" id="A0A811JQ80"/>
<accession>A0A811JQ80</accession>
<comment type="similarity">
    <text evidence="1">Belongs to the TBCC family.</text>
</comment>
<dbReference type="PANTHER" id="PTHR16052:SF0">
    <property type="entry name" value="TBCC DOMAIN-CONTAINING PROTEIN 1"/>
    <property type="match status" value="1"/>
</dbReference>
<name>A0A811JQ80_9BILA</name>
<dbReference type="Gene3D" id="2.160.20.70">
    <property type="match status" value="1"/>
</dbReference>
<dbReference type="EMBL" id="CAJFCW020000001">
    <property type="protein sequence ID" value="CAG9077310.1"/>
    <property type="molecule type" value="Genomic_DNA"/>
</dbReference>
<feature type="domain" description="C-CAP/cofactor C-like" evidence="2">
    <location>
        <begin position="266"/>
        <end position="419"/>
    </location>
</feature>
<dbReference type="Proteomes" id="UP000614601">
    <property type="component" value="Unassembled WGS sequence"/>
</dbReference>
<dbReference type="InterPro" id="IPR017901">
    <property type="entry name" value="C-CAP_CF_C-like"/>
</dbReference>
<dbReference type="InterPro" id="IPR016098">
    <property type="entry name" value="CAP/MinC_C"/>
</dbReference>
<protein>
    <recommendedName>
        <fullName evidence="2">C-CAP/cofactor C-like domain-containing protein</fullName>
    </recommendedName>
</protein>
<dbReference type="PROSITE" id="PS51329">
    <property type="entry name" value="C_CAP_COFACTOR_C"/>
    <property type="match status" value="1"/>
</dbReference>
<keyword evidence="4" id="KW-1185">Reference proteome</keyword>
<dbReference type="PANTHER" id="PTHR16052">
    <property type="entry name" value="TBCC DOMAIN-CONTAINING PROTEIN 1"/>
    <property type="match status" value="1"/>
</dbReference>
<dbReference type="EMBL" id="CAJFDH010000001">
    <property type="protein sequence ID" value="CAD5205423.1"/>
    <property type="molecule type" value="Genomic_DNA"/>
</dbReference>
<proteinExistence type="inferred from homology"/>
<dbReference type="Pfam" id="PF07986">
    <property type="entry name" value="TBCC"/>
    <property type="match status" value="1"/>
</dbReference>
<comment type="caution">
    <text evidence="3">The sequence shown here is derived from an EMBL/GenBank/DDBJ whole genome shotgun (WGS) entry which is preliminary data.</text>
</comment>
<dbReference type="OrthoDB" id="427777at2759"/>
<sequence length="539" mass="60728">MTLMEENIPVFKPRLAIWPRGSVLFATNLRGLGAGPPPSDSILLALRFIVYHFHHQRNRLVTYGDWLRIATVKINLSRECGFLLFTHAQSISPVNRERRVSNFQNENEMETKADILGLAVALALMACPVDANGNRDACRYIKDNLELFLDCILLCNYSLATENISSSRIEKLPRLGTIPATALSNLDVLFEGTLRTDKQTSTSSVIPTSISALLMAVFGLELKDKISMTDLLSIFAKSLQSDMFSLDDVSCHNCDESTGRTMTSTQLAEHRKVTVRRWRHVELLTKLSYRNANLRIKGPFFDESAFFCPRVLKTALIKNAQNTGPIVLGPVTGLVVLDGLEDITVSVICDKILIQNCRGVTVFLNCKTSPVIGRNSTSVLLAPYNVFFDGLFHELQHAGMLLLSGTENRWDQPIQCNSLRYSESAVLATVNWSLLPVEAFYIQPTPFPTNKDSAMYNYFRRTIPSLYLENFEERLHSAEAWLQRNPENRLISVSEADQQYLYQRTGKNMYKECVLKCLNSYSSNTYCQGHNIGFLPHSN</sequence>
<gene>
    <name evidence="3" type="ORF">BOKJ2_LOCUS107</name>
</gene>
<reference evidence="3" key="1">
    <citation type="submission" date="2020-09" db="EMBL/GenBank/DDBJ databases">
        <authorList>
            <person name="Kikuchi T."/>
        </authorList>
    </citation>
    <scope>NUCLEOTIDE SEQUENCE</scope>
    <source>
        <strain evidence="3">SH1</strain>
    </source>
</reference>
<evidence type="ECO:0000313" key="4">
    <source>
        <dbReference type="Proteomes" id="UP000614601"/>
    </source>
</evidence>
<evidence type="ECO:0000259" key="2">
    <source>
        <dbReference type="PROSITE" id="PS51329"/>
    </source>
</evidence>